<dbReference type="PANTHER" id="PTHR44942">
    <property type="entry name" value="METHYLTRANSF_11 DOMAIN-CONTAINING PROTEIN"/>
    <property type="match status" value="1"/>
</dbReference>
<keyword evidence="3" id="KW-0808">Transferase</keyword>
<dbReference type="CDD" id="cd02440">
    <property type="entry name" value="AdoMet_MTases"/>
    <property type="match status" value="1"/>
</dbReference>
<dbReference type="STRING" id="1505087.AYJ54_25300"/>
<evidence type="ECO:0000256" key="1">
    <source>
        <dbReference type="ARBA" id="ARBA00008361"/>
    </source>
</evidence>
<keyword evidence="2 5" id="KW-0489">Methyltransferase</keyword>
<dbReference type="InterPro" id="IPR029063">
    <property type="entry name" value="SAM-dependent_MTases_sf"/>
</dbReference>
<accession>A0A176YCV4</accession>
<dbReference type="EMBL" id="LUUB01000092">
    <property type="protein sequence ID" value="OAF02922.1"/>
    <property type="molecule type" value="Genomic_DNA"/>
</dbReference>
<dbReference type="RefSeq" id="WP_063705991.1">
    <property type="nucleotide sequence ID" value="NZ_LUUB01000092.1"/>
</dbReference>
<gene>
    <name evidence="5" type="ORF">AYJ54_25300</name>
</gene>
<dbReference type="InterPro" id="IPR051052">
    <property type="entry name" value="Diverse_substrate_MTase"/>
</dbReference>
<reference evidence="5 6" key="1">
    <citation type="submission" date="2016-03" db="EMBL/GenBank/DDBJ databases">
        <title>Draft Genome Sequence of the Strain BR 10245 (Bradyrhizobium sp.) isolated from nodules of Centrolobium paraense.</title>
        <authorList>
            <person name="Simoes-Araujo J.L.Sr."/>
            <person name="Barauna A.C."/>
            <person name="Silva K."/>
            <person name="Zilli J.E."/>
        </authorList>
    </citation>
    <scope>NUCLEOTIDE SEQUENCE [LARGE SCALE GENOMIC DNA]</scope>
    <source>
        <strain evidence="5 6">BR 10245</strain>
    </source>
</reference>
<evidence type="ECO:0000259" key="4">
    <source>
        <dbReference type="Pfam" id="PF08241"/>
    </source>
</evidence>
<protein>
    <submittedName>
        <fullName evidence="5">Methylase</fullName>
    </submittedName>
</protein>
<dbReference type="InterPro" id="IPR013216">
    <property type="entry name" value="Methyltransf_11"/>
</dbReference>
<evidence type="ECO:0000313" key="6">
    <source>
        <dbReference type="Proteomes" id="UP000076959"/>
    </source>
</evidence>
<evidence type="ECO:0000256" key="3">
    <source>
        <dbReference type="ARBA" id="ARBA00022679"/>
    </source>
</evidence>
<dbReference type="OrthoDB" id="9797252at2"/>
<dbReference type="PANTHER" id="PTHR44942:SF4">
    <property type="entry name" value="METHYLTRANSFERASE TYPE 11 DOMAIN-CONTAINING PROTEIN"/>
    <property type="match status" value="1"/>
</dbReference>
<name>A0A176YCV4_9BRAD</name>
<evidence type="ECO:0000313" key="5">
    <source>
        <dbReference type="EMBL" id="OAF02922.1"/>
    </source>
</evidence>
<dbReference type="Gene3D" id="3.40.50.150">
    <property type="entry name" value="Vaccinia Virus protein VP39"/>
    <property type="match status" value="1"/>
</dbReference>
<dbReference type="SUPFAM" id="SSF53335">
    <property type="entry name" value="S-adenosyl-L-methionine-dependent methyltransferases"/>
    <property type="match status" value="1"/>
</dbReference>
<dbReference type="Proteomes" id="UP000076959">
    <property type="component" value="Unassembled WGS sequence"/>
</dbReference>
<dbReference type="Pfam" id="PF08241">
    <property type="entry name" value="Methyltransf_11"/>
    <property type="match status" value="1"/>
</dbReference>
<sequence length="256" mass="28104">MGRFATTASLYEHLRPPYPPEYFRSVAQKLALSKECALIDLGTGPGLLALGFAPYVGRIVGVDPEPEMLDAARRAAVRAGWDLALIESTAETLPPDIDAFDVVTIGRALHWMDRAPALALFERLVPHGGAIVVCASFSTADGRNPWLDDYNAARRNWSPAGLWEESGRGARTHRDLPTFFRDSAFHPVDVVRVETSHEINVGDLARRVLTFSSSSPEALGDNIEAMLRDVEQRLAPFSRNGVITETLVSVAEIVRR</sequence>
<dbReference type="AlphaFoldDB" id="A0A176YCV4"/>
<feature type="domain" description="Methyltransferase type 11" evidence="4">
    <location>
        <begin position="40"/>
        <end position="133"/>
    </location>
</feature>
<evidence type="ECO:0000256" key="2">
    <source>
        <dbReference type="ARBA" id="ARBA00022603"/>
    </source>
</evidence>
<dbReference type="GO" id="GO:0008757">
    <property type="term" value="F:S-adenosylmethionine-dependent methyltransferase activity"/>
    <property type="evidence" value="ECO:0007669"/>
    <property type="project" value="InterPro"/>
</dbReference>
<comment type="similarity">
    <text evidence="1">Belongs to the methyltransferase superfamily.</text>
</comment>
<proteinExistence type="inferred from homology"/>
<dbReference type="GO" id="GO:0032259">
    <property type="term" value="P:methylation"/>
    <property type="evidence" value="ECO:0007669"/>
    <property type="project" value="UniProtKB-KW"/>
</dbReference>
<comment type="caution">
    <text evidence="5">The sequence shown here is derived from an EMBL/GenBank/DDBJ whole genome shotgun (WGS) entry which is preliminary data.</text>
</comment>
<keyword evidence="6" id="KW-1185">Reference proteome</keyword>
<organism evidence="5 6">
    <name type="scientific">Bradyrhizobium centrolobii</name>
    <dbReference type="NCBI Taxonomy" id="1505087"/>
    <lineage>
        <taxon>Bacteria</taxon>
        <taxon>Pseudomonadati</taxon>
        <taxon>Pseudomonadota</taxon>
        <taxon>Alphaproteobacteria</taxon>
        <taxon>Hyphomicrobiales</taxon>
        <taxon>Nitrobacteraceae</taxon>
        <taxon>Bradyrhizobium</taxon>
    </lineage>
</organism>